<dbReference type="PANTHER" id="PTHR33794:SF1">
    <property type="entry name" value="BACILLOLYSIN"/>
    <property type="match status" value="1"/>
</dbReference>
<dbReference type="Pfam" id="PF18962">
    <property type="entry name" value="Por_Secre_tail"/>
    <property type="match status" value="1"/>
</dbReference>
<organism evidence="7 8">
    <name type="scientific">Hanstruepera neustonica</name>
    <dbReference type="NCBI Taxonomy" id="1445657"/>
    <lineage>
        <taxon>Bacteria</taxon>
        <taxon>Pseudomonadati</taxon>
        <taxon>Bacteroidota</taxon>
        <taxon>Flavobacteriia</taxon>
        <taxon>Flavobacteriales</taxon>
        <taxon>Flavobacteriaceae</taxon>
        <taxon>Hanstruepera</taxon>
    </lineage>
</organism>
<dbReference type="InterPro" id="IPR022409">
    <property type="entry name" value="PKD/Chitinase_dom"/>
</dbReference>
<dbReference type="SUPFAM" id="SSF49785">
    <property type="entry name" value="Galactose-binding domain-like"/>
    <property type="match status" value="1"/>
</dbReference>
<dbReference type="GO" id="GO:0006508">
    <property type="term" value="P:proteolysis"/>
    <property type="evidence" value="ECO:0007669"/>
    <property type="project" value="UniProtKB-KW"/>
</dbReference>
<dbReference type="InterPro" id="IPR050728">
    <property type="entry name" value="Zinc_Metalloprotease_M4"/>
</dbReference>
<dbReference type="InterPro" id="IPR000601">
    <property type="entry name" value="PKD_dom"/>
</dbReference>
<gene>
    <name evidence="7" type="ORF">C1T31_00065</name>
</gene>
<evidence type="ECO:0000313" key="8">
    <source>
        <dbReference type="Proteomes" id="UP000236641"/>
    </source>
</evidence>
<dbReference type="Proteomes" id="UP000236641">
    <property type="component" value="Unassembled WGS sequence"/>
</dbReference>
<feature type="domain" description="P/Homo B" evidence="6">
    <location>
        <begin position="678"/>
        <end position="839"/>
    </location>
</feature>
<accession>A0A2K1E2V4</accession>
<evidence type="ECO:0000259" key="5">
    <source>
        <dbReference type="PROSITE" id="PS50093"/>
    </source>
</evidence>
<dbReference type="EMBL" id="POWF01000001">
    <property type="protein sequence ID" value="PNQ74581.1"/>
    <property type="molecule type" value="Genomic_DNA"/>
</dbReference>
<keyword evidence="8" id="KW-1185">Reference proteome</keyword>
<dbReference type="NCBIfam" id="TIGR04183">
    <property type="entry name" value="Por_Secre_tail"/>
    <property type="match status" value="1"/>
</dbReference>
<dbReference type="Gene3D" id="2.60.40.10">
    <property type="entry name" value="Immunoglobulins"/>
    <property type="match status" value="1"/>
</dbReference>
<keyword evidence="2 4" id="KW-0732">Signal</keyword>
<dbReference type="InterPro" id="IPR013783">
    <property type="entry name" value="Ig-like_fold"/>
</dbReference>
<evidence type="ECO:0000256" key="2">
    <source>
        <dbReference type="ARBA" id="ARBA00022729"/>
    </source>
</evidence>
<dbReference type="OrthoDB" id="5289240at2"/>
<dbReference type="SUPFAM" id="SSF49299">
    <property type="entry name" value="PKD domain"/>
    <property type="match status" value="1"/>
</dbReference>
<dbReference type="InterPro" id="IPR002884">
    <property type="entry name" value="P_dom"/>
</dbReference>
<dbReference type="GO" id="GO:0004252">
    <property type="term" value="F:serine-type endopeptidase activity"/>
    <property type="evidence" value="ECO:0007669"/>
    <property type="project" value="InterPro"/>
</dbReference>
<keyword evidence="3" id="KW-0378">Hydrolase</keyword>
<proteinExistence type="predicted"/>
<feature type="chain" id="PRO_5014441396" evidence="4">
    <location>
        <begin position="29"/>
        <end position="922"/>
    </location>
</feature>
<dbReference type="Gene3D" id="3.10.170.10">
    <property type="match status" value="1"/>
</dbReference>
<evidence type="ECO:0000256" key="4">
    <source>
        <dbReference type="SAM" id="SignalP"/>
    </source>
</evidence>
<dbReference type="AlphaFoldDB" id="A0A2K1E2V4"/>
<evidence type="ECO:0000259" key="6">
    <source>
        <dbReference type="PROSITE" id="PS51829"/>
    </source>
</evidence>
<dbReference type="SUPFAM" id="SSF55486">
    <property type="entry name" value="Metalloproteases ('zincins'), catalytic domain"/>
    <property type="match status" value="1"/>
</dbReference>
<dbReference type="PROSITE" id="PS51829">
    <property type="entry name" value="P_HOMO_B"/>
    <property type="match status" value="1"/>
</dbReference>
<dbReference type="SMART" id="SM00089">
    <property type="entry name" value="PKD"/>
    <property type="match status" value="1"/>
</dbReference>
<dbReference type="PANTHER" id="PTHR33794">
    <property type="entry name" value="BACILLOLYSIN"/>
    <property type="match status" value="1"/>
</dbReference>
<comment type="caution">
    <text evidence="7">The sequence shown here is derived from an EMBL/GenBank/DDBJ whole genome shotgun (WGS) entry which is preliminary data.</text>
</comment>
<feature type="domain" description="PKD" evidence="5">
    <location>
        <begin position="613"/>
        <end position="682"/>
    </location>
</feature>
<evidence type="ECO:0000256" key="1">
    <source>
        <dbReference type="ARBA" id="ARBA00022670"/>
    </source>
</evidence>
<dbReference type="Pfam" id="PF01483">
    <property type="entry name" value="P_proprotein"/>
    <property type="match status" value="1"/>
</dbReference>
<evidence type="ECO:0000256" key="3">
    <source>
        <dbReference type="ARBA" id="ARBA00022801"/>
    </source>
</evidence>
<evidence type="ECO:0000313" key="7">
    <source>
        <dbReference type="EMBL" id="PNQ74581.1"/>
    </source>
</evidence>
<dbReference type="InterPro" id="IPR008979">
    <property type="entry name" value="Galactose-bd-like_sf"/>
</dbReference>
<dbReference type="Pfam" id="PF18911">
    <property type="entry name" value="PKD_4"/>
    <property type="match status" value="1"/>
</dbReference>
<reference evidence="7 8" key="1">
    <citation type="submission" date="2018-01" db="EMBL/GenBank/DDBJ databases">
        <title>The draft genome of Hanstruepera neustonica JCM19743.</title>
        <authorList>
            <person name="He R.-H."/>
            <person name="Du Z.-J."/>
        </authorList>
    </citation>
    <scope>NUCLEOTIDE SEQUENCE [LARGE SCALE GENOMIC DNA]</scope>
    <source>
        <strain evidence="7 8">JCM19743</strain>
    </source>
</reference>
<dbReference type="Gene3D" id="2.60.120.260">
    <property type="entry name" value="Galactose-binding domain-like"/>
    <property type="match status" value="1"/>
</dbReference>
<dbReference type="CDD" id="cd00146">
    <property type="entry name" value="PKD"/>
    <property type="match status" value="1"/>
</dbReference>
<feature type="signal peptide" evidence="4">
    <location>
        <begin position="1"/>
        <end position="28"/>
    </location>
</feature>
<name>A0A2K1E2V4_9FLAO</name>
<sequence>MQTTTFSIKLCRNLLCFTLIFSFTQALLAQKPMPKRSVELSLEVDEKIETEIRNSGRYNLASGFPVALYGLNYEVPQGSPESMAMYYLQHESKKLGIPNSELGNLRHHATRITDAGSVVRYRQYLGNYPVNKNEVTITISPENEVVYVMNTYQPDVQLSNLNPSISVNTAFQIANNYLNVVSSISFSDSRVVVYKNSKITRLAYEIVISATDPLGEWHVYVDAQSGEIFKVVDENHYLCDHDTGSHDCDENCDENCEHNQSRDFRRRVNGTGMVFNPDPLTSNTVAYGGQYVDGNDATNASLDAARFSVTLNDITLSGSTYSLVGPRAEIIDFDSPSTGLFTQNSPNFNFNRQDQGFEPVNVYYHIDYLMNYINNTLGCDVMPYQYSGGVQYDPHGAGGADNSYYTGGAGRLSFGEGCVDDAEDSDVIHHELGHGLHDWVTSGGLSQVDGLSEGCGDYVAQSYNRGVSIANGYWTSTDAAWNYVFNWDGHNPCWPGRTTDYGASYPGGLVGQIHTDGQIWATCLMTVWDEIGQQEMDKIFYEGLGMTNGGTNQNDAANAVYQAALNLNYTTPQINAIHAGLTACGYTLPALPGPPIAAFGSDVTIICLDSENTVMFMDETAPAATSWTWTFEGGSPATSNDQNPTITYSVDGTYDVTLEVTNEFGTDTITLTDYISVVSGENCPSCSSLTNDTPVSISPVGAGLEYTSIINVSEGGEITDVNVINITGLHTWVSDLTFTLISPAGTEVELVGGICNDLDNFNFGFNDDASPGAIPCVAGPPIGNGNTYVPTEALSAFNGEDAAGDWTLHIVDAFNQDGGQLSEWTLEICTAPPLSVDENSFEEFVLYPNPNNGSFTIKLNSFSNNDINISVFDIRGRSVYTKQFGNSGDFNEVINLNNAQSGVYLVKVNDGDKQTIRKIIIE</sequence>
<keyword evidence="1" id="KW-0645">Protease</keyword>
<dbReference type="PROSITE" id="PS50093">
    <property type="entry name" value="PKD"/>
    <property type="match status" value="1"/>
</dbReference>
<dbReference type="InterPro" id="IPR035986">
    <property type="entry name" value="PKD_dom_sf"/>
</dbReference>
<protein>
    <submittedName>
        <fullName evidence="7">Uncharacterized protein</fullName>
    </submittedName>
</protein>
<dbReference type="InterPro" id="IPR026444">
    <property type="entry name" value="Secre_tail"/>
</dbReference>